<feature type="transmembrane region" description="Helical" evidence="1">
    <location>
        <begin position="6"/>
        <end position="23"/>
    </location>
</feature>
<gene>
    <name evidence="2" type="ORF">METZ01_LOCUS274128</name>
</gene>
<name>A0A382K8P4_9ZZZZ</name>
<keyword evidence="1" id="KW-0812">Transmembrane</keyword>
<dbReference type="EMBL" id="UINC01079352">
    <property type="protein sequence ID" value="SVC21274.1"/>
    <property type="molecule type" value="Genomic_DNA"/>
</dbReference>
<accession>A0A382K8P4</accession>
<sequence>MIAKYTVLIIYFAILFGIGIVASRR</sequence>
<dbReference type="AlphaFoldDB" id="A0A382K8P4"/>
<evidence type="ECO:0000313" key="2">
    <source>
        <dbReference type="EMBL" id="SVC21274.1"/>
    </source>
</evidence>
<keyword evidence="1" id="KW-0472">Membrane</keyword>
<protein>
    <submittedName>
        <fullName evidence="2">Uncharacterized protein</fullName>
    </submittedName>
</protein>
<organism evidence="2">
    <name type="scientific">marine metagenome</name>
    <dbReference type="NCBI Taxonomy" id="408172"/>
    <lineage>
        <taxon>unclassified sequences</taxon>
        <taxon>metagenomes</taxon>
        <taxon>ecological metagenomes</taxon>
    </lineage>
</organism>
<keyword evidence="1" id="KW-1133">Transmembrane helix</keyword>
<evidence type="ECO:0000256" key="1">
    <source>
        <dbReference type="SAM" id="Phobius"/>
    </source>
</evidence>
<reference evidence="2" key="1">
    <citation type="submission" date="2018-05" db="EMBL/GenBank/DDBJ databases">
        <authorList>
            <person name="Lanie J.A."/>
            <person name="Ng W.-L."/>
            <person name="Kazmierczak K.M."/>
            <person name="Andrzejewski T.M."/>
            <person name="Davidsen T.M."/>
            <person name="Wayne K.J."/>
            <person name="Tettelin H."/>
            <person name="Glass J.I."/>
            <person name="Rusch D."/>
            <person name="Podicherti R."/>
            <person name="Tsui H.-C.T."/>
            <person name="Winkler M.E."/>
        </authorList>
    </citation>
    <scope>NUCLEOTIDE SEQUENCE</scope>
</reference>
<feature type="non-terminal residue" evidence="2">
    <location>
        <position position="25"/>
    </location>
</feature>
<proteinExistence type="predicted"/>